<dbReference type="Pfam" id="PF01847">
    <property type="entry name" value="VHL"/>
    <property type="match status" value="1"/>
</dbReference>
<accession>A0AAN9GWE8</accession>
<evidence type="ECO:0008006" key="6">
    <source>
        <dbReference type="Google" id="ProtNLM"/>
    </source>
</evidence>
<name>A0AAN9GWE8_9TELE</name>
<dbReference type="InterPro" id="IPR037140">
    <property type="entry name" value="VHL_beta_dom_sf"/>
</dbReference>
<keyword evidence="5" id="KW-1185">Reference proteome</keyword>
<gene>
    <name evidence="4" type="ORF">R3I93_019551</name>
</gene>
<comment type="similarity">
    <text evidence="1">Belongs to the VHL family.</text>
</comment>
<dbReference type="Pfam" id="PF17211">
    <property type="entry name" value="VHL_C"/>
    <property type="match status" value="1"/>
</dbReference>
<dbReference type="SUPFAM" id="SSF49468">
    <property type="entry name" value="VHL"/>
    <property type="match status" value="1"/>
</dbReference>
<dbReference type="AlphaFoldDB" id="A0AAN9GWE8"/>
<dbReference type="CDD" id="cd05468">
    <property type="entry name" value="pVHL"/>
    <property type="match status" value="1"/>
</dbReference>
<evidence type="ECO:0000256" key="1">
    <source>
        <dbReference type="ARBA" id="ARBA00010057"/>
    </source>
</evidence>
<dbReference type="InterPro" id="IPR024053">
    <property type="entry name" value="VHL_beta_dom"/>
</dbReference>
<dbReference type="InterPro" id="IPR036208">
    <property type="entry name" value="VHL_sf"/>
</dbReference>
<evidence type="ECO:0000259" key="3">
    <source>
        <dbReference type="Pfam" id="PF17211"/>
    </source>
</evidence>
<organism evidence="4 5">
    <name type="scientific">Phoxinus phoxinus</name>
    <name type="common">Eurasian minnow</name>
    <dbReference type="NCBI Taxonomy" id="58324"/>
    <lineage>
        <taxon>Eukaryota</taxon>
        <taxon>Metazoa</taxon>
        <taxon>Chordata</taxon>
        <taxon>Craniata</taxon>
        <taxon>Vertebrata</taxon>
        <taxon>Euteleostomi</taxon>
        <taxon>Actinopterygii</taxon>
        <taxon>Neopterygii</taxon>
        <taxon>Teleostei</taxon>
        <taxon>Ostariophysi</taxon>
        <taxon>Cypriniformes</taxon>
        <taxon>Leuciscidae</taxon>
        <taxon>Phoxininae</taxon>
        <taxon>Phoxinus</taxon>
    </lineage>
</organism>
<sequence>MAEQEVPAPLKSLNSYDPTFISFVNKSSRNAKAWWLNFKGKPVSYGDIQPGKTLKMNTYLTHPWIFRASDGAKLLANLSEVYFPTQAQYEYGYPMYQSVCVTAPVYSLQEYCARLIRSMVRKEDIYKLEIPDILIKDISREPDLLRDIEILSAKMSINGGD</sequence>
<evidence type="ECO:0000313" key="5">
    <source>
        <dbReference type="Proteomes" id="UP001364617"/>
    </source>
</evidence>
<proteinExistence type="inferred from homology"/>
<dbReference type="Proteomes" id="UP001364617">
    <property type="component" value="Unassembled WGS sequence"/>
</dbReference>
<dbReference type="EMBL" id="JAYKXH010000021">
    <property type="protein sequence ID" value="KAK7129939.1"/>
    <property type="molecule type" value="Genomic_DNA"/>
</dbReference>
<evidence type="ECO:0000313" key="4">
    <source>
        <dbReference type="EMBL" id="KAK7129939.1"/>
    </source>
</evidence>
<dbReference type="FunFam" id="2.60.40.780:FF:000001">
    <property type="entry name" value="von Hippel-Lindau disease tumor suppressor"/>
    <property type="match status" value="1"/>
</dbReference>
<protein>
    <recommendedName>
        <fullName evidence="6">VHL</fullName>
    </recommendedName>
</protein>
<dbReference type="Gene3D" id="1.10.750.10">
    <property type="entry name" value="von Hippel-Lindau disease tumour suppressor, alpha domain"/>
    <property type="match status" value="1"/>
</dbReference>
<comment type="caution">
    <text evidence="4">The sequence shown here is derived from an EMBL/GenBank/DDBJ whole genome shotgun (WGS) entry which is preliminary data.</text>
</comment>
<dbReference type="Gene3D" id="2.60.40.780">
    <property type="entry name" value="von Hippel-Lindau disease tumour suppressor, beta domain"/>
    <property type="match status" value="1"/>
</dbReference>
<feature type="domain" description="von Hippel-Lindau disease tumour suppressor alpha" evidence="3">
    <location>
        <begin position="106"/>
        <end position="152"/>
    </location>
</feature>
<reference evidence="4 5" key="1">
    <citation type="submission" date="2024-02" db="EMBL/GenBank/DDBJ databases">
        <title>Chromosome-level genome assembly of the Eurasian Minnow (Phoxinus phoxinus).</title>
        <authorList>
            <person name="Oriowo T.O."/>
            <person name="Martin S."/>
            <person name="Stange M."/>
            <person name="Chrysostomakis Y."/>
            <person name="Brown T."/>
            <person name="Winkler S."/>
            <person name="Kukowka S."/>
            <person name="Myers E.W."/>
            <person name="Bohne A."/>
        </authorList>
    </citation>
    <scope>NUCLEOTIDE SEQUENCE [LARGE SCALE GENOMIC DNA]</scope>
    <source>
        <strain evidence="4">ZFMK-TIS-60720</strain>
        <tissue evidence="4">Whole Organism</tissue>
    </source>
</reference>
<dbReference type="InterPro" id="IPR022772">
    <property type="entry name" value="VHL_tumour_suppress_b/a_dom"/>
</dbReference>
<dbReference type="InterPro" id="IPR024048">
    <property type="entry name" value="VHL_alpha_dom"/>
</dbReference>
<dbReference type="InterPro" id="IPR037139">
    <property type="entry name" value="VHL_alpha_dom_sf"/>
</dbReference>
<feature type="domain" description="von Hippel-Lindau disease tumour suppressor beta" evidence="2">
    <location>
        <begin position="10"/>
        <end position="88"/>
    </location>
</feature>
<evidence type="ECO:0000259" key="2">
    <source>
        <dbReference type="Pfam" id="PF01847"/>
    </source>
</evidence>